<accession>A0A5E7WJD6</accession>
<dbReference type="AlphaFoldDB" id="A0A5E7WJD6"/>
<dbReference type="RefSeq" id="WP_224789248.1">
    <property type="nucleotide sequence ID" value="NZ_CABVJH010000008.1"/>
</dbReference>
<proteinExistence type="predicted"/>
<dbReference type="Proteomes" id="UP000325645">
    <property type="component" value="Unassembled WGS sequence"/>
</dbReference>
<name>A0A5E7WJD6_PSEFL</name>
<evidence type="ECO:0000313" key="1">
    <source>
        <dbReference type="EMBL" id="VVQ35489.1"/>
    </source>
</evidence>
<organism evidence="1 2">
    <name type="scientific">Pseudomonas fluorescens</name>
    <dbReference type="NCBI Taxonomy" id="294"/>
    <lineage>
        <taxon>Bacteria</taxon>
        <taxon>Pseudomonadati</taxon>
        <taxon>Pseudomonadota</taxon>
        <taxon>Gammaproteobacteria</taxon>
        <taxon>Pseudomonadales</taxon>
        <taxon>Pseudomonadaceae</taxon>
        <taxon>Pseudomonas</taxon>
    </lineage>
</organism>
<gene>
    <name evidence="1" type="ORF">PS943_04371</name>
</gene>
<reference evidence="1 2" key="1">
    <citation type="submission" date="2019-09" db="EMBL/GenBank/DDBJ databases">
        <authorList>
            <person name="Chandra G."/>
            <person name="Truman W A."/>
        </authorList>
    </citation>
    <scope>NUCLEOTIDE SEQUENCE [LARGE SCALE GENOMIC DNA]</scope>
    <source>
        <strain evidence="1">PS943</strain>
    </source>
</reference>
<dbReference type="EMBL" id="CABVJH010000008">
    <property type="protein sequence ID" value="VVQ35489.1"/>
    <property type="molecule type" value="Genomic_DNA"/>
</dbReference>
<protein>
    <submittedName>
        <fullName evidence="1">Uncharacterized protein</fullName>
    </submittedName>
</protein>
<evidence type="ECO:0000313" key="2">
    <source>
        <dbReference type="Proteomes" id="UP000325645"/>
    </source>
</evidence>
<sequence length="88" mass="9771">MLCFGITYVRVAEIGGCPSLAIYNNEARDARGNGASVLIQNNRDALCCEIFARYEVMMKIPAKASIALYLGVTLRRCSFFRTDQVNES</sequence>